<evidence type="ECO:0000256" key="9">
    <source>
        <dbReference type="ARBA" id="ARBA00023027"/>
    </source>
</evidence>
<dbReference type="CDD" id="cd02165">
    <property type="entry name" value="NMNAT"/>
    <property type="match status" value="1"/>
</dbReference>
<dbReference type="InterPro" id="IPR004821">
    <property type="entry name" value="Cyt_trans-like"/>
</dbReference>
<organism evidence="13 14">
    <name type="scientific">Moraxella porci DSM 25326</name>
    <dbReference type="NCBI Taxonomy" id="573983"/>
    <lineage>
        <taxon>Bacteria</taxon>
        <taxon>Pseudomonadati</taxon>
        <taxon>Pseudomonadota</taxon>
        <taxon>Gammaproteobacteria</taxon>
        <taxon>Moraxellales</taxon>
        <taxon>Moraxellaceae</taxon>
        <taxon>Moraxella</taxon>
    </lineage>
</organism>
<evidence type="ECO:0000313" key="13">
    <source>
        <dbReference type="EMBL" id="OOS24757.1"/>
    </source>
</evidence>
<dbReference type="EC" id="2.7.7.18" evidence="11"/>
<evidence type="ECO:0000256" key="3">
    <source>
        <dbReference type="ARBA" id="ARBA00009014"/>
    </source>
</evidence>
<keyword evidence="7 11" id="KW-0547">Nucleotide-binding</keyword>
<evidence type="ECO:0000256" key="6">
    <source>
        <dbReference type="ARBA" id="ARBA00022695"/>
    </source>
</evidence>
<keyword evidence="4 11" id="KW-0662">Pyridine nucleotide biosynthesis</keyword>
<gene>
    <name evidence="11" type="primary">nadD</name>
    <name evidence="13" type="ORF">B0681_06375</name>
</gene>
<accession>A0A1T0CQZ3</accession>
<keyword evidence="5 11" id="KW-0808">Transferase</keyword>
<evidence type="ECO:0000256" key="2">
    <source>
        <dbReference type="ARBA" id="ARBA00005019"/>
    </source>
</evidence>
<dbReference type="UniPathway" id="UPA00253">
    <property type="reaction ID" value="UER00332"/>
</dbReference>
<dbReference type="InterPro" id="IPR005248">
    <property type="entry name" value="NadD/NMNAT"/>
</dbReference>
<keyword evidence="8 11" id="KW-0067">ATP-binding</keyword>
<evidence type="ECO:0000256" key="4">
    <source>
        <dbReference type="ARBA" id="ARBA00022642"/>
    </source>
</evidence>
<dbReference type="Pfam" id="PF01467">
    <property type="entry name" value="CTP_transf_like"/>
    <property type="match status" value="1"/>
</dbReference>
<keyword evidence="9 11" id="KW-0520">NAD</keyword>
<evidence type="ECO:0000313" key="14">
    <source>
        <dbReference type="Proteomes" id="UP000190683"/>
    </source>
</evidence>
<dbReference type="NCBIfam" id="TIGR00482">
    <property type="entry name" value="nicotinate (nicotinamide) nucleotide adenylyltransferase"/>
    <property type="match status" value="1"/>
</dbReference>
<comment type="similarity">
    <text evidence="3 11">Belongs to the NadD family.</text>
</comment>
<dbReference type="InterPro" id="IPR014729">
    <property type="entry name" value="Rossmann-like_a/b/a_fold"/>
</dbReference>
<evidence type="ECO:0000256" key="1">
    <source>
        <dbReference type="ARBA" id="ARBA00002324"/>
    </source>
</evidence>
<keyword evidence="6 11" id="KW-0548">Nucleotidyltransferase</keyword>
<comment type="catalytic activity">
    <reaction evidence="10 11">
        <text>nicotinate beta-D-ribonucleotide + ATP + H(+) = deamido-NAD(+) + diphosphate</text>
        <dbReference type="Rhea" id="RHEA:22860"/>
        <dbReference type="ChEBI" id="CHEBI:15378"/>
        <dbReference type="ChEBI" id="CHEBI:30616"/>
        <dbReference type="ChEBI" id="CHEBI:33019"/>
        <dbReference type="ChEBI" id="CHEBI:57502"/>
        <dbReference type="ChEBI" id="CHEBI:58437"/>
        <dbReference type="EC" id="2.7.7.18"/>
    </reaction>
</comment>
<evidence type="ECO:0000256" key="8">
    <source>
        <dbReference type="ARBA" id="ARBA00022840"/>
    </source>
</evidence>
<feature type="domain" description="Cytidyltransferase-like" evidence="12">
    <location>
        <begin position="42"/>
        <end position="216"/>
    </location>
</feature>
<keyword evidence="14" id="KW-1185">Reference proteome</keyword>
<evidence type="ECO:0000256" key="5">
    <source>
        <dbReference type="ARBA" id="ARBA00022679"/>
    </source>
</evidence>
<evidence type="ECO:0000256" key="11">
    <source>
        <dbReference type="HAMAP-Rule" id="MF_00244"/>
    </source>
</evidence>
<sequence length="247" mass="27407">MMHKACCILVMKTVGVLDKHCINTPLLTPVISIKTDMTYHIYLGGSFDPVHHAHLQMAMTAFEQLSALHLPVTVTLLPTAGNPFKGVPTPTAHRLAMLTLATAYLPIGIDEREIHEPPPVYTIDTVRQLRDEFADDVLIYLVGQDSLSSLPRWKSGEQLPDLVKFWAFDRVGETKSIDPSISARLTDDLAQFLSDDGLIYQDPSSIAAMSSSHIRQLIADGKADTLTDYLHPAVIDYIDTHQLYQDS</sequence>
<comment type="caution">
    <text evidence="13">The sequence shown here is derived from an EMBL/GenBank/DDBJ whole genome shotgun (WGS) entry which is preliminary data.</text>
</comment>
<dbReference type="Proteomes" id="UP000190683">
    <property type="component" value="Unassembled WGS sequence"/>
</dbReference>
<dbReference type="GO" id="GO:0005524">
    <property type="term" value="F:ATP binding"/>
    <property type="evidence" value="ECO:0007669"/>
    <property type="project" value="UniProtKB-KW"/>
</dbReference>
<comment type="function">
    <text evidence="1 11">Catalyzes the reversible adenylation of nicotinate mononucleotide (NaMN) to nicotinic acid adenine dinucleotide (NaAD).</text>
</comment>
<dbReference type="GO" id="GO:0009435">
    <property type="term" value="P:NAD+ biosynthetic process"/>
    <property type="evidence" value="ECO:0007669"/>
    <property type="project" value="UniProtKB-UniRule"/>
</dbReference>
<dbReference type="STRING" id="573983.B0681_06375"/>
<dbReference type="AlphaFoldDB" id="A0A1T0CQZ3"/>
<evidence type="ECO:0000259" key="12">
    <source>
        <dbReference type="Pfam" id="PF01467"/>
    </source>
</evidence>
<comment type="pathway">
    <text evidence="2 11">Cofactor biosynthesis; NAD(+) biosynthesis; deamido-NAD(+) from nicotinate D-ribonucleotide: step 1/1.</text>
</comment>
<dbReference type="PANTHER" id="PTHR39321">
    <property type="entry name" value="NICOTINATE-NUCLEOTIDE ADENYLYLTRANSFERASE-RELATED"/>
    <property type="match status" value="1"/>
</dbReference>
<evidence type="ECO:0000256" key="10">
    <source>
        <dbReference type="ARBA" id="ARBA00048721"/>
    </source>
</evidence>
<reference evidence="13 14" key="1">
    <citation type="submission" date="2017-02" db="EMBL/GenBank/DDBJ databases">
        <title>Draft genome sequence of Moraxella porci CCUG 54912T type strain.</title>
        <authorList>
            <person name="Salva-Serra F."/>
            <person name="Engstrom-Jakobsson H."/>
            <person name="Thorell K."/>
            <person name="Jaen-Luchoro D."/>
            <person name="Gonzales-Siles L."/>
            <person name="Karlsson R."/>
            <person name="Yazdan S."/>
            <person name="Boulund F."/>
            <person name="Johnning A."/>
            <person name="Engstrand L."/>
            <person name="Kristiansson E."/>
            <person name="Moore E."/>
        </authorList>
    </citation>
    <scope>NUCLEOTIDE SEQUENCE [LARGE SCALE GENOMIC DNA]</scope>
    <source>
        <strain evidence="13 14">CCUG 54912</strain>
    </source>
</reference>
<dbReference type="HAMAP" id="MF_00244">
    <property type="entry name" value="NaMN_adenylyltr"/>
    <property type="match status" value="1"/>
</dbReference>
<dbReference type="PANTHER" id="PTHR39321:SF3">
    <property type="entry name" value="PHOSPHOPANTETHEINE ADENYLYLTRANSFERASE"/>
    <property type="match status" value="1"/>
</dbReference>
<protein>
    <recommendedName>
        <fullName evidence="11">Probable nicotinate-nucleotide adenylyltransferase</fullName>
        <ecNumber evidence="11">2.7.7.18</ecNumber>
    </recommendedName>
    <alternativeName>
        <fullName evidence="11">Deamido-NAD(+) diphosphorylase</fullName>
    </alternativeName>
    <alternativeName>
        <fullName evidence="11">Deamido-NAD(+) pyrophosphorylase</fullName>
    </alternativeName>
    <alternativeName>
        <fullName evidence="11">Nicotinate mononucleotide adenylyltransferase</fullName>
        <shortName evidence="11">NaMN adenylyltransferase</shortName>
    </alternativeName>
</protein>
<dbReference type="Gene3D" id="3.40.50.620">
    <property type="entry name" value="HUPs"/>
    <property type="match status" value="1"/>
</dbReference>
<evidence type="ECO:0000256" key="7">
    <source>
        <dbReference type="ARBA" id="ARBA00022741"/>
    </source>
</evidence>
<dbReference type="NCBIfam" id="TIGR00125">
    <property type="entry name" value="cyt_tran_rel"/>
    <property type="match status" value="1"/>
</dbReference>
<dbReference type="SUPFAM" id="SSF52374">
    <property type="entry name" value="Nucleotidylyl transferase"/>
    <property type="match status" value="1"/>
</dbReference>
<dbReference type="EMBL" id="MUYV01000007">
    <property type="protein sequence ID" value="OOS24757.1"/>
    <property type="molecule type" value="Genomic_DNA"/>
</dbReference>
<dbReference type="GO" id="GO:0004515">
    <property type="term" value="F:nicotinate-nucleotide adenylyltransferase activity"/>
    <property type="evidence" value="ECO:0007669"/>
    <property type="project" value="UniProtKB-UniRule"/>
</dbReference>
<name>A0A1T0CQZ3_9GAMM</name>
<proteinExistence type="inferred from homology"/>